<evidence type="ECO:0000256" key="1">
    <source>
        <dbReference type="ARBA" id="ARBA00005896"/>
    </source>
</evidence>
<dbReference type="PANTHER" id="PTHR43779">
    <property type="entry name" value="DIOXYGENASE RV0097-RELATED"/>
    <property type="match status" value="1"/>
</dbReference>
<dbReference type="GO" id="GO:0046872">
    <property type="term" value="F:metal ion binding"/>
    <property type="evidence" value="ECO:0007669"/>
    <property type="project" value="UniProtKB-KW"/>
</dbReference>
<evidence type="ECO:0000259" key="6">
    <source>
        <dbReference type="Pfam" id="PF02668"/>
    </source>
</evidence>
<evidence type="ECO:0000256" key="4">
    <source>
        <dbReference type="ARBA" id="ARBA00023002"/>
    </source>
</evidence>
<proteinExistence type="inferred from homology"/>
<dbReference type="PANTHER" id="PTHR43779:SF3">
    <property type="entry name" value="(3R)-3-[(CARBOXYMETHYL)AMINO]FATTY ACID OXYGENASE_DECARBOXYLASE"/>
    <property type="match status" value="1"/>
</dbReference>
<keyword evidence="5" id="KW-0408">Iron</keyword>
<organism evidence="7 8">
    <name type="scientific">Cladophialophora chaetospira</name>
    <dbReference type="NCBI Taxonomy" id="386627"/>
    <lineage>
        <taxon>Eukaryota</taxon>
        <taxon>Fungi</taxon>
        <taxon>Dikarya</taxon>
        <taxon>Ascomycota</taxon>
        <taxon>Pezizomycotina</taxon>
        <taxon>Eurotiomycetes</taxon>
        <taxon>Chaetothyriomycetidae</taxon>
        <taxon>Chaetothyriales</taxon>
        <taxon>Herpotrichiellaceae</taxon>
        <taxon>Cladophialophora</taxon>
    </lineage>
</organism>
<feature type="domain" description="TauD/TfdA-like" evidence="6">
    <location>
        <begin position="17"/>
        <end position="301"/>
    </location>
</feature>
<evidence type="ECO:0000313" key="8">
    <source>
        <dbReference type="Proteomes" id="UP001172673"/>
    </source>
</evidence>
<accession>A0AA39CHW8</accession>
<reference evidence="7" key="1">
    <citation type="submission" date="2022-10" db="EMBL/GenBank/DDBJ databases">
        <title>Culturing micro-colonial fungi from biological soil crusts in the Mojave desert and describing Neophaeococcomyces mojavensis, and introducing the new genera and species Taxawa tesnikishii.</title>
        <authorList>
            <person name="Kurbessoian T."/>
            <person name="Stajich J.E."/>
        </authorList>
    </citation>
    <scope>NUCLEOTIDE SEQUENCE</scope>
    <source>
        <strain evidence="7">TK_41</strain>
    </source>
</reference>
<evidence type="ECO:0000256" key="5">
    <source>
        <dbReference type="ARBA" id="ARBA00023004"/>
    </source>
</evidence>
<sequence length="351" mass="39607">MPGLLLTPETDFKTLKIKKLHPTFAAEIDGVDFSKPIPDDVFREIQAASAKYGVIVFRKTGLDDLGHVEFSRRFGDLDDIRPYMVNGRKPRYEYYELFDAGNIDPDTNSVLAPDSARAQYNKGNALFHVDSSFNPRRASYSILKAHELPPPNTGGNTGFADTRTAWDELDPELKAELLEKDYVGAHSLYSSRKKAAPEYFKDVNVNDYPLHKHKLVQKHEPSGRTNLYIAAHMDHIVDVPPEKSSELMEILMAHATQAKYTLSVPWNDPGDLVIWDNTCVMHRAEGGAFAGKYRRDLRRTTVHDDSPHAWGLNKAGKDERPGFVLYAREWLPYGAMLTVDRFSQTPTATKA</sequence>
<protein>
    <recommendedName>
        <fullName evidence="6">TauD/TfdA-like domain-containing protein</fullName>
    </recommendedName>
</protein>
<dbReference type="EMBL" id="JAPDRK010000009">
    <property type="protein sequence ID" value="KAJ9608699.1"/>
    <property type="molecule type" value="Genomic_DNA"/>
</dbReference>
<comment type="similarity">
    <text evidence="1">Belongs to the TfdA dioxygenase family.</text>
</comment>
<dbReference type="InterPro" id="IPR042098">
    <property type="entry name" value="TauD-like_sf"/>
</dbReference>
<dbReference type="InterPro" id="IPR003819">
    <property type="entry name" value="TauD/TfdA-like"/>
</dbReference>
<keyword evidence="8" id="KW-1185">Reference proteome</keyword>
<dbReference type="AlphaFoldDB" id="A0AA39CHW8"/>
<evidence type="ECO:0000256" key="2">
    <source>
        <dbReference type="ARBA" id="ARBA00022723"/>
    </source>
</evidence>
<evidence type="ECO:0000313" key="7">
    <source>
        <dbReference type="EMBL" id="KAJ9608699.1"/>
    </source>
</evidence>
<dbReference type="InterPro" id="IPR051178">
    <property type="entry name" value="TfdA_dioxygenase"/>
</dbReference>
<keyword evidence="2" id="KW-0479">Metal-binding</keyword>
<comment type="caution">
    <text evidence="7">The sequence shown here is derived from an EMBL/GenBank/DDBJ whole genome shotgun (WGS) entry which is preliminary data.</text>
</comment>
<keyword evidence="3" id="KW-0223">Dioxygenase</keyword>
<keyword evidence="4" id="KW-0560">Oxidoreductase</keyword>
<dbReference type="SUPFAM" id="SSF51197">
    <property type="entry name" value="Clavaminate synthase-like"/>
    <property type="match status" value="1"/>
</dbReference>
<dbReference type="GO" id="GO:0051213">
    <property type="term" value="F:dioxygenase activity"/>
    <property type="evidence" value="ECO:0007669"/>
    <property type="project" value="UniProtKB-KW"/>
</dbReference>
<name>A0AA39CHW8_9EURO</name>
<dbReference type="Gene3D" id="3.60.130.10">
    <property type="entry name" value="Clavaminate synthase-like"/>
    <property type="match status" value="1"/>
</dbReference>
<dbReference type="Pfam" id="PF02668">
    <property type="entry name" value="TauD"/>
    <property type="match status" value="1"/>
</dbReference>
<dbReference type="Proteomes" id="UP001172673">
    <property type="component" value="Unassembled WGS sequence"/>
</dbReference>
<gene>
    <name evidence="7" type="ORF">H2200_006470</name>
</gene>
<evidence type="ECO:0000256" key="3">
    <source>
        <dbReference type="ARBA" id="ARBA00022964"/>
    </source>
</evidence>